<dbReference type="GO" id="GO:0034605">
    <property type="term" value="P:cellular response to heat"/>
    <property type="evidence" value="ECO:0007669"/>
    <property type="project" value="TreeGrafter"/>
</dbReference>
<dbReference type="Pfam" id="PF00004">
    <property type="entry name" value="AAA"/>
    <property type="match status" value="1"/>
</dbReference>
<dbReference type="AlphaFoldDB" id="A0A6N3C252"/>
<evidence type="ECO:0000256" key="3">
    <source>
        <dbReference type="ARBA" id="ARBA00022840"/>
    </source>
</evidence>
<evidence type="ECO:0000256" key="7">
    <source>
        <dbReference type="SAM" id="Coils"/>
    </source>
</evidence>
<evidence type="ECO:0000256" key="6">
    <source>
        <dbReference type="RuleBase" id="RU004432"/>
    </source>
</evidence>
<evidence type="ECO:0000259" key="10">
    <source>
        <dbReference type="PROSITE" id="PS51903"/>
    </source>
</evidence>
<dbReference type="GO" id="GO:0005524">
    <property type="term" value="F:ATP binding"/>
    <property type="evidence" value="ECO:0007669"/>
    <property type="project" value="UniProtKB-KW"/>
</dbReference>
<accession>A0A6N3C252</accession>
<evidence type="ECO:0000256" key="2">
    <source>
        <dbReference type="ARBA" id="ARBA00022741"/>
    </source>
</evidence>
<dbReference type="InterPro" id="IPR050130">
    <property type="entry name" value="ClpA_ClpB"/>
</dbReference>
<dbReference type="GO" id="GO:0016887">
    <property type="term" value="F:ATP hydrolysis activity"/>
    <property type="evidence" value="ECO:0007669"/>
    <property type="project" value="InterPro"/>
</dbReference>
<feature type="compositionally biased region" description="Polar residues" evidence="8">
    <location>
        <begin position="202"/>
        <end position="232"/>
    </location>
</feature>
<dbReference type="CDD" id="cd19499">
    <property type="entry name" value="RecA-like_ClpB_Hsp104-like"/>
    <property type="match status" value="1"/>
</dbReference>
<keyword evidence="7" id="KW-0175">Coiled coil</keyword>
<dbReference type="InterPro" id="IPR003593">
    <property type="entry name" value="AAA+_ATPase"/>
</dbReference>
<dbReference type="Pfam" id="PF17871">
    <property type="entry name" value="AAA_lid_9"/>
    <property type="match status" value="1"/>
</dbReference>
<dbReference type="Gene3D" id="1.10.1780.10">
    <property type="entry name" value="Clp, N-terminal domain"/>
    <property type="match status" value="1"/>
</dbReference>
<dbReference type="SUPFAM" id="SSF81923">
    <property type="entry name" value="Double Clp-N motif"/>
    <property type="match status" value="1"/>
</dbReference>
<dbReference type="CDD" id="cd00009">
    <property type="entry name" value="AAA"/>
    <property type="match status" value="1"/>
</dbReference>
<dbReference type="PROSITE" id="PS50151">
    <property type="entry name" value="UVR"/>
    <property type="match status" value="1"/>
</dbReference>
<dbReference type="Gene3D" id="4.10.860.10">
    <property type="entry name" value="UVR domain"/>
    <property type="match status" value="1"/>
</dbReference>
<dbReference type="InterPro" id="IPR041546">
    <property type="entry name" value="ClpA/ClpB_AAA_lid"/>
</dbReference>
<dbReference type="PRINTS" id="PR00300">
    <property type="entry name" value="CLPPROTEASEA"/>
</dbReference>
<dbReference type="FunFam" id="3.40.50.300:FF:000010">
    <property type="entry name" value="Chaperone clpB 1, putative"/>
    <property type="match status" value="1"/>
</dbReference>
<keyword evidence="4 6" id="KW-0143">Chaperone</keyword>
<dbReference type="SMART" id="SM01086">
    <property type="entry name" value="ClpB_D2-small"/>
    <property type="match status" value="1"/>
</dbReference>
<dbReference type="InterPro" id="IPR028299">
    <property type="entry name" value="ClpA/B_CS2"/>
</dbReference>
<dbReference type="InterPro" id="IPR004176">
    <property type="entry name" value="Clp_R_N"/>
</dbReference>
<evidence type="ECO:0000313" key="11">
    <source>
        <dbReference type="EMBL" id="VYU09158.1"/>
    </source>
</evidence>
<evidence type="ECO:0000256" key="8">
    <source>
        <dbReference type="SAM" id="MobiDB-lite"/>
    </source>
</evidence>
<dbReference type="GO" id="GO:0005737">
    <property type="term" value="C:cytoplasm"/>
    <property type="evidence" value="ECO:0007669"/>
    <property type="project" value="TreeGrafter"/>
</dbReference>
<organism evidence="11">
    <name type="scientific">Paraprevotella clara</name>
    <dbReference type="NCBI Taxonomy" id="454154"/>
    <lineage>
        <taxon>Bacteria</taxon>
        <taxon>Pseudomonadati</taxon>
        <taxon>Bacteroidota</taxon>
        <taxon>Bacteroidia</taxon>
        <taxon>Bacteroidales</taxon>
        <taxon>Prevotellaceae</taxon>
        <taxon>Paraprevotella</taxon>
    </lineage>
</organism>
<evidence type="ECO:0000256" key="1">
    <source>
        <dbReference type="ARBA" id="ARBA00022737"/>
    </source>
</evidence>
<dbReference type="PANTHER" id="PTHR11638:SF18">
    <property type="entry name" value="HEAT SHOCK PROTEIN 104"/>
    <property type="match status" value="1"/>
</dbReference>
<feature type="region of interest" description="Disordered" evidence="8">
    <location>
        <begin position="183"/>
        <end position="235"/>
    </location>
</feature>
<dbReference type="GO" id="GO:0006508">
    <property type="term" value="P:proteolysis"/>
    <property type="evidence" value="ECO:0007669"/>
    <property type="project" value="UniProtKB-KW"/>
</dbReference>
<keyword evidence="11" id="KW-0645">Protease</keyword>
<dbReference type="Gene3D" id="3.40.50.300">
    <property type="entry name" value="P-loop containing nucleotide triphosphate hydrolases"/>
    <property type="match status" value="2"/>
</dbReference>
<dbReference type="SMART" id="SM00382">
    <property type="entry name" value="AAA"/>
    <property type="match status" value="2"/>
</dbReference>
<dbReference type="FunFam" id="3.40.50.300:FF:000025">
    <property type="entry name" value="ATP-dependent Clp protease subunit"/>
    <property type="match status" value="1"/>
</dbReference>
<reference evidence="11" key="1">
    <citation type="submission" date="2019-11" db="EMBL/GenBank/DDBJ databases">
        <authorList>
            <person name="Feng L."/>
        </authorList>
    </citation>
    <scope>NUCLEOTIDE SEQUENCE</scope>
    <source>
        <strain evidence="11">PclaraLFYP37</strain>
    </source>
</reference>
<keyword evidence="1 5" id="KW-0677">Repeat</keyword>
<dbReference type="Pfam" id="PF10431">
    <property type="entry name" value="ClpB_D2-small"/>
    <property type="match status" value="1"/>
</dbReference>
<dbReference type="InterPro" id="IPR001270">
    <property type="entry name" value="ClpA/B"/>
</dbReference>
<dbReference type="EMBL" id="CACRUT010000013">
    <property type="protein sequence ID" value="VYU09158.1"/>
    <property type="molecule type" value="Genomic_DNA"/>
</dbReference>
<dbReference type="Pfam" id="PF07724">
    <property type="entry name" value="AAA_2"/>
    <property type="match status" value="1"/>
</dbReference>
<feature type="domain" description="Clp R" evidence="10">
    <location>
        <begin position="34"/>
        <end position="182"/>
    </location>
</feature>
<feature type="domain" description="UVR" evidence="9">
    <location>
        <begin position="487"/>
        <end position="522"/>
    </location>
</feature>
<dbReference type="InterPro" id="IPR019489">
    <property type="entry name" value="Clp_ATPase_C"/>
</dbReference>
<protein>
    <submittedName>
        <fullName evidence="11">ATP-dependent Clp protease ATP-binding subunit ClpC</fullName>
    </submittedName>
</protein>
<dbReference type="SUPFAM" id="SSF52540">
    <property type="entry name" value="P-loop containing nucleoside triphosphate hydrolases"/>
    <property type="match status" value="2"/>
</dbReference>
<dbReference type="PROSITE" id="PS51903">
    <property type="entry name" value="CLP_R"/>
    <property type="match status" value="1"/>
</dbReference>
<dbReference type="GO" id="GO:0008233">
    <property type="term" value="F:peptidase activity"/>
    <property type="evidence" value="ECO:0007669"/>
    <property type="project" value="UniProtKB-KW"/>
</dbReference>
<dbReference type="InterPro" id="IPR036628">
    <property type="entry name" value="Clp_N_dom_sf"/>
</dbReference>
<keyword evidence="11" id="KW-0378">Hydrolase</keyword>
<keyword evidence="2 6" id="KW-0547">Nucleotide-binding</keyword>
<sequence length="883" mass="99558">MRPNLFLARVLYGNSNNIVNFASRVINQRNLQSMNNQFSPKISEVLIYSKEEALRLHNECVAPEHLLLGLIRDGEGKAIQILRLLNLDFRSVKLRAEQSIQGSAMQEMPDADHEIILNEKASKIMRLCLLEARMLKAQVADTEHILLAIMKEKDNNACRILEENSIHYTDILNLLTQKAEKSDVQSGFGFPDEDEEDEYENKSSAGNPMNEQGNTTTQTAQPQRKSANNTPVLDNFGTDLTRAAQEGILDPVVGREKEIERVSQILSRRKKNNPILIGEPGVGKSAIVEGLALRIVQKKVSRILFDKRVIALDMAAVVAGTKYRGQFEERIRSILTELQKNPDVILFIDEIHTIIGAGSAPGSMDAANMLKPALARGEIQCIGATTTDEFRKSIEKDGALERRFQKVMVEPTTPEETVQILDNIKERYEDHHNVRYTPEAIRACVRLTERYVSDRCFPDKAIDALDEAGSRIHITHSPVSKEMEEQEKRIDAVHALKNEAVKNQNFELAADYRDQEANLQEELNRIKAAWEEKLSRERVTVDEDQIAEVVSMMTGIPVQRMGEAEGHKLKDMAVNLKREVIGQDEAIDKLVRSIQRGRVGLKDPNKPIGAFMFLGPTGVGKTYLAKKLAEYMFGSADALIRIDMSEYMEKHTVSRMVGAPPGYVGHEEGGQLTEKVRRKPYSILLLDELEKAHSDVFNILLQVMDEGRLTDSNGTTVDFKNTVIIMTSNCGTRQLKDFGKGIGFSRPDTSAADKQYSREVIQKALHKQFAPEFLNRLDDIINFDQLDLEAIKRIVDIELKPIVKRVKEMGYTLETEEDVKEFLARKGYDVQYGARPLKRALQTYLEDAICELVINDELQEGEILTVRAAEGDKLRITHGLAQE</sequence>
<dbReference type="Gene3D" id="1.10.8.60">
    <property type="match status" value="2"/>
</dbReference>
<dbReference type="InterPro" id="IPR027417">
    <property type="entry name" value="P-loop_NTPase"/>
</dbReference>
<comment type="similarity">
    <text evidence="6">Belongs to the ClpA/ClpB family.</text>
</comment>
<name>A0A6N3C252_9BACT</name>
<keyword evidence="3 6" id="KW-0067">ATP-binding</keyword>
<feature type="coiled-coil region" evidence="7">
    <location>
        <begin position="483"/>
        <end position="529"/>
    </location>
</feature>
<dbReference type="PROSITE" id="PS00870">
    <property type="entry name" value="CLPAB_1"/>
    <property type="match status" value="1"/>
</dbReference>
<dbReference type="Pfam" id="PF02861">
    <property type="entry name" value="Clp_N"/>
    <property type="match status" value="1"/>
</dbReference>
<dbReference type="InterPro" id="IPR003959">
    <property type="entry name" value="ATPase_AAA_core"/>
</dbReference>
<dbReference type="InterPro" id="IPR018368">
    <property type="entry name" value="ClpA/B_CS1"/>
</dbReference>
<dbReference type="PROSITE" id="PS00871">
    <property type="entry name" value="CLPAB_2"/>
    <property type="match status" value="1"/>
</dbReference>
<proteinExistence type="inferred from homology"/>
<gene>
    <name evidence="11" type="primary">clpC</name>
    <name evidence="11" type="ORF">PCLFYP37_01893</name>
</gene>
<evidence type="ECO:0000256" key="5">
    <source>
        <dbReference type="PROSITE-ProRule" id="PRU01251"/>
    </source>
</evidence>
<evidence type="ECO:0000259" key="9">
    <source>
        <dbReference type="PROSITE" id="PS50151"/>
    </source>
</evidence>
<dbReference type="PANTHER" id="PTHR11638">
    <property type="entry name" value="ATP-DEPENDENT CLP PROTEASE"/>
    <property type="match status" value="1"/>
</dbReference>
<dbReference type="InterPro" id="IPR001943">
    <property type="entry name" value="UVR_dom"/>
</dbReference>
<evidence type="ECO:0000256" key="4">
    <source>
        <dbReference type="ARBA" id="ARBA00023186"/>
    </source>
</evidence>